<dbReference type="CDD" id="cd05233">
    <property type="entry name" value="SDR_c"/>
    <property type="match status" value="1"/>
</dbReference>
<dbReference type="InterPro" id="IPR020904">
    <property type="entry name" value="Sc_DH/Rdtase_CS"/>
</dbReference>
<organism evidence="3 4">
    <name type="scientific">Streptomyces zinciresistens K42</name>
    <dbReference type="NCBI Taxonomy" id="700597"/>
    <lineage>
        <taxon>Bacteria</taxon>
        <taxon>Bacillati</taxon>
        <taxon>Actinomycetota</taxon>
        <taxon>Actinomycetes</taxon>
        <taxon>Kitasatosporales</taxon>
        <taxon>Streptomycetaceae</taxon>
        <taxon>Streptomyces</taxon>
    </lineage>
</organism>
<dbReference type="FunFam" id="3.40.50.720:FF:000084">
    <property type="entry name" value="Short-chain dehydrogenase reductase"/>
    <property type="match status" value="1"/>
</dbReference>
<dbReference type="PROSITE" id="PS00061">
    <property type="entry name" value="ADH_SHORT"/>
    <property type="match status" value="1"/>
</dbReference>
<evidence type="ECO:0000313" key="3">
    <source>
        <dbReference type="EMBL" id="EGX58023.1"/>
    </source>
</evidence>
<dbReference type="Pfam" id="PF13561">
    <property type="entry name" value="adh_short_C2"/>
    <property type="match status" value="1"/>
</dbReference>
<dbReference type="PRINTS" id="PR00080">
    <property type="entry name" value="SDRFAMILY"/>
</dbReference>
<dbReference type="InterPro" id="IPR002347">
    <property type="entry name" value="SDR_fam"/>
</dbReference>
<evidence type="ECO:0000313" key="4">
    <source>
        <dbReference type="Proteomes" id="UP000004217"/>
    </source>
</evidence>
<dbReference type="RefSeq" id="WP_007497762.1">
    <property type="nucleotide sequence ID" value="NZ_AGBF01000070.1"/>
</dbReference>
<dbReference type="InterPro" id="IPR036291">
    <property type="entry name" value="NAD(P)-bd_dom_sf"/>
</dbReference>
<keyword evidence="2" id="KW-0560">Oxidoreductase</keyword>
<sequence length="249" mass="26083">MRTVVITGASSGIGRATALRFTEAGDHVVNLDLKAPEPDGSPAGRWIRADTADWDAVRDALADVHRERGRLDVVVANAGISVRHGVLDIQEKDARRVTDVNLLGVLGVWQAAARIMTGQGHGVLLATASVNGRRGYPRYADYNATKAGIVALTQTFALELSPVVRAACVSPGGVLTPMQLAEYTEQMLADTNARIPAGRHADPAEIAAAFFYLASAEARFITGQELVIDGGETAGATTSAYGTAVPAGH</sequence>
<dbReference type="SUPFAM" id="SSF51735">
    <property type="entry name" value="NAD(P)-binding Rossmann-fold domains"/>
    <property type="match status" value="1"/>
</dbReference>
<name>G2GER2_9ACTN</name>
<comment type="similarity">
    <text evidence="1">Belongs to the short-chain dehydrogenases/reductases (SDR) family.</text>
</comment>
<keyword evidence="4" id="KW-1185">Reference proteome</keyword>
<dbReference type="OrthoDB" id="517007at2"/>
<comment type="caution">
    <text evidence="3">The sequence shown here is derived from an EMBL/GenBank/DDBJ whole genome shotgun (WGS) entry which is preliminary data.</text>
</comment>
<dbReference type="PANTHER" id="PTHR42760:SF133">
    <property type="entry name" value="3-OXOACYL-[ACYL-CARRIER-PROTEIN] REDUCTASE"/>
    <property type="match status" value="1"/>
</dbReference>
<gene>
    <name evidence="3" type="ORF">SZN_19977</name>
</gene>
<dbReference type="PRINTS" id="PR00081">
    <property type="entry name" value="GDHRDH"/>
</dbReference>
<accession>G2GER2</accession>
<dbReference type="AlphaFoldDB" id="G2GER2"/>
<proteinExistence type="inferred from homology"/>
<dbReference type="PATRIC" id="fig|700597.3.peg.3916"/>
<evidence type="ECO:0000256" key="1">
    <source>
        <dbReference type="ARBA" id="ARBA00006484"/>
    </source>
</evidence>
<dbReference type="EMBL" id="AGBF01000070">
    <property type="protein sequence ID" value="EGX58023.1"/>
    <property type="molecule type" value="Genomic_DNA"/>
</dbReference>
<protein>
    <submittedName>
        <fullName evidence="3">Short-chain dehydrogenase/reductase SDR</fullName>
    </submittedName>
</protein>
<dbReference type="PANTHER" id="PTHR42760">
    <property type="entry name" value="SHORT-CHAIN DEHYDROGENASES/REDUCTASES FAMILY MEMBER"/>
    <property type="match status" value="1"/>
</dbReference>
<reference evidence="3 4" key="1">
    <citation type="submission" date="2011-08" db="EMBL/GenBank/DDBJ databases">
        <authorList>
            <person name="Lin Y."/>
            <person name="Hao X."/>
            <person name="Johnstone L."/>
            <person name="Miller S.J."/>
            <person name="Wei G."/>
            <person name="Rensing C."/>
        </authorList>
    </citation>
    <scope>NUCLEOTIDE SEQUENCE [LARGE SCALE GENOMIC DNA]</scope>
    <source>
        <strain evidence="3 4">K42</strain>
    </source>
</reference>
<dbReference type="GO" id="GO:0016616">
    <property type="term" value="F:oxidoreductase activity, acting on the CH-OH group of donors, NAD or NADP as acceptor"/>
    <property type="evidence" value="ECO:0007669"/>
    <property type="project" value="TreeGrafter"/>
</dbReference>
<evidence type="ECO:0000256" key="2">
    <source>
        <dbReference type="ARBA" id="ARBA00023002"/>
    </source>
</evidence>
<dbReference type="Gene3D" id="3.40.50.720">
    <property type="entry name" value="NAD(P)-binding Rossmann-like Domain"/>
    <property type="match status" value="1"/>
</dbReference>
<dbReference type="Proteomes" id="UP000004217">
    <property type="component" value="Unassembled WGS sequence"/>
</dbReference>